<dbReference type="PATRIC" id="fig|81857.3.peg.1991"/>
<dbReference type="InterPro" id="IPR008767">
    <property type="entry name" value="Phage_SPP1_head-tail_adaptor"/>
</dbReference>
<proteinExistence type="predicted"/>
<comment type="caution">
    <text evidence="2">The sequence shown here is derived from an EMBL/GenBank/DDBJ whole genome shotgun (WGS) entry which is preliminary data.</text>
</comment>
<dbReference type="Proteomes" id="UP000051645">
    <property type="component" value="Unassembled WGS sequence"/>
</dbReference>
<name>A0A0R2FNZ9_9LACO</name>
<gene>
    <name evidence="1" type="ORF">IV38_GL001958</name>
    <name evidence="2" type="ORF">IV40_GL001879</name>
</gene>
<organism evidence="2 3">
    <name type="scientific">Lactobacillus selangorensis</name>
    <dbReference type="NCBI Taxonomy" id="81857"/>
    <lineage>
        <taxon>Bacteria</taxon>
        <taxon>Bacillati</taxon>
        <taxon>Bacillota</taxon>
        <taxon>Bacilli</taxon>
        <taxon>Lactobacillales</taxon>
        <taxon>Lactobacillaceae</taxon>
        <taxon>Lactobacillus</taxon>
    </lineage>
</organism>
<reference evidence="3 4" key="1">
    <citation type="journal article" date="2015" name="Genome Announc.">
        <title>Expanding the biotechnology potential of lactobacilli through comparative genomics of 213 strains and associated genera.</title>
        <authorList>
            <person name="Sun Z."/>
            <person name="Harris H.M."/>
            <person name="McCann A."/>
            <person name="Guo C."/>
            <person name="Argimon S."/>
            <person name="Zhang W."/>
            <person name="Yang X."/>
            <person name="Jeffery I.B."/>
            <person name="Cooney J.C."/>
            <person name="Kagawa T.F."/>
            <person name="Liu W."/>
            <person name="Song Y."/>
            <person name="Salvetti E."/>
            <person name="Wrobel A."/>
            <person name="Rasinkangas P."/>
            <person name="Parkhill J."/>
            <person name="Rea M.C."/>
            <person name="O'Sullivan O."/>
            <person name="Ritari J."/>
            <person name="Douillard F.P."/>
            <person name="Paul Ross R."/>
            <person name="Yang R."/>
            <person name="Briner A.E."/>
            <person name="Felis G.E."/>
            <person name="de Vos W.M."/>
            <person name="Barrangou R."/>
            <person name="Klaenhammer T.R."/>
            <person name="Caufield P.W."/>
            <person name="Cui Y."/>
            <person name="Zhang H."/>
            <person name="O'Toole P.W."/>
        </authorList>
    </citation>
    <scope>NUCLEOTIDE SEQUENCE [LARGE SCALE GENOMIC DNA]</scope>
    <source>
        <strain evidence="1 4">ATCC BAA-66</strain>
        <strain evidence="2 3">DSM 13344</strain>
    </source>
</reference>
<evidence type="ECO:0000313" key="3">
    <source>
        <dbReference type="Proteomes" id="UP000051645"/>
    </source>
</evidence>
<dbReference type="EMBL" id="JQAT01000006">
    <property type="protein sequence ID" value="KRN27744.1"/>
    <property type="molecule type" value="Genomic_DNA"/>
</dbReference>
<evidence type="ECO:0000313" key="4">
    <source>
        <dbReference type="Proteomes" id="UP000051751"/>
    </source>
</evidence>
<dbReference type="Proteomes" id="UP000051751">
    <property type="component" value="Unassembled WGS sequence"/>
</dbReference>
<dbReference type="AlphaFoldDB" id="A0A0R2FNZ9"/>
<dbReference type="STRING" id="81857.IV38_GL001958"/>
<dbReference type="Gene3D" id="2.40.10.270">
    <property type="entry name" value="Bacteriophage SPP1 head-tail adaptor protein"/>
    <property type="match status" value="1"/>
</dbReference>
<dbReference type="InterPro" id="IPR038666">
    <property type="entry name" value="SSP1_head-tail_sf"/>
</dbReference>
<accession>A0A0R2FNZ9</accession>
<sequence length="118" mass="13553">MSKMAKNINPSRLIYRIQFGSIEPNVPDDNGIYHEEFVTGREVWAGLYHLTQNQRYTLAGQDVSQSIAYFVRHDMGLMNYSHVRVDKTVYQVIDYAPDSDNAHNSFDVVTLKAVKKRG</sequence>
<dbReference type="Pfam" id="PF05521">
    <property type="entry name" value="Phage_HCP"/>
    <property type="match status" value="1"/>
</dbReference>
<dbReference type="NCBIfam" id="TIGR01563">
    <property type="entry name" value="gp16_SPP1"/>
    <property type="match status" value="1"/>
</dbReference>
<evidence type="ECO:0008006" key="5">
    <source>
        <dbReference type="Google" id="ProtNLM"/>
    </source>
</evidence>
<evidence type="ECO:0000313" key="1">
    <source>
        <dbReference type="EMBL" id="KRN27744.1"/>
    </source>
</evidence>
<keyword evidence="3" id="KW-1185">Reference proteome</keyword>
<evidence type="ECO:0000313" key="2">
    <source>
        <dbReference type="EMBL" id="KRN30291.1"/>
    </source>
</evidence>
<dbReference type="EMBL" id="JQAZ01000007">
    <property type="protein sequence ID" value="KRN30291.1"/>
    <property type="molecule type" value="Genomic_DNA"/>
</dbReference>
<protein>
    <recommendedName>
        <fullName evidence="5">Phage head-tail adaptor</fullName>
    </recommendedName>
</protein>